<dbReference type="EMBL" id="CP001230">
    <property type="protein sequence ID" value="ACO03149.1"/>
    <property type="molecule type" value="Genomic_DNA"/>
</dbReference>
<dbReference type="AlphaFoldDB" id="C0QUB4"/>
<dbReference type="Pfam" id="PF09376">
    <property type="entry name" value="NurA"/>
    <property type="match status" value="1"/>
</dbReference>
<reference evidence="2 3" key="1">
    <citation type="journal article" date="2009" name="J. Bacteriol.">
        <title>Complete and draft genome sequences of six members of the Aquificales.</title>
        <authorList>
            <person name="Reysenbach A.L."/>
            <person name="Hamamura N."/>
            <person name="Podar M."/>
            <person name="Griffiths E."/>
            <person name="Ferreira S."/>
            <person name="Hochstein R."/>
            <person name="Heidelberg J."/>
            <person name="Johnson J."/>
            <person name="Mead D."/>
            <person name="Pohorille A."/>
            <person name="Sarmiento M."/>
            <person name="Schweighofer K."/>
            <person name="Seshadri R."/>
            <person name="Voytek M.A."/>
        </authorList>
    </citation>
    <scope>NUCLEOTIDE SEQUENCE [LARGE SCALE GENOMIC DNA]</scope>
    <source>
        <strain evidence="3">DSM 14350 / EX-H1</strain>
    </source>
</reference>
<dbReference type="PaxDb" id="123214-PERMA_0489"/>
<accession>C0QUB4</accession>
<evidence type="ECO:0000313" key="2">
    <source>
        <dbReference type="EMBL" id="ACO03149.1"/>
    </source>
</evidence>
<sequence>MRAELLGKTYRLKNEISSLALSLNSEVTEKEVRSKWNTYTPKPTYRYTVAEDGSFNKRHYLGFYLYSVCGYAVGYREDGEFVEEVTGDINLSVIKRSDLVDDYFRMLMFLSELKAVLRLSEKEKPSVIILDGTLSSRFITFFPKTDWFSNEDFEGKIAQISGEFIPEIKDNLMKEDITSFSEQIKQKVSERLEEILGEKGRRRDVLEAAFSKLAYFEYLLLLHRLFYGLDWNPVVIGVAKTSHLTEIFNRSMPDIRIFHQFIKETGYSEPVYVDLEQKKWEFSEVFEYLEKDIAVELKDISIKYFYGKYDRGRTISLIEVYENPQLTEDVTPERILDILNYYSVIGYPFLLKKADNEVRITNKDMDLIENLLDLKREIHGREGLK</sequence>
<dbReference type="Proteomes" id="UP000001366">
    <property type="component" value="Chromosome"/>
</dbReference>
<feature type="domain" description="NurA" evidence="1">
    <location>
        <begin position="46"/>
        <end position="360"/>
    </location>
</feature>
<name>C0QUB4_PERMH</name>
<dbReference type="eggNOG" id="COG1630">
    <property type="taxonomic scope" value="Bacteria"/>
</dbReference>
<gene>
    <name evidence="2" type="ordered locus">PERMA_0489</name>
</gene>
<dbReference type="STRING" id="123214.PERMA_0489"/>
<dbReference type="InterPro" id="IPR018977">
    <property type="entry name" value="NurA_domain"/>
</dbReference>
<evidence type="ECO:0000259" key="1">
    <source>
        <dbReference type="SMART" id="SM00933"/>
    </source>
</evidence>
<dbReference type="RefSeq" id="WP_012675388.1">
    <property type="nucleotide sequence ID" value="NC_012440.1"/>
</dbReference>
<dbReference type="KEGG" id="pmx:PERMA_0489"/>
<dbReference type="SMART" id="SM00933">
    <property type="entry name" value="NurA"/>
    <property type="match status" value="1"/>
</dbReference>
<keyword evidence="3" id="KW-1185">Reference proteome</keyword>
<dbReference type="HOGENOM" id="CLU_717375_0_0_0"/>
<organism evidence="2 3">
    <name type="scientific">Persephonella marina (strain DSM 14350 / EX-H1)</name>
    <dbReference type="NCBI Taxonomy" id="123214"/>
    <lineage>
        <taxon>Bacteria</taxon>
        <taxon>Pseudomonadati</taxon>
        <taxon>Aquificota</taxon>
        <taxon>Aquificia</taxon>
        <taxon>Aquificales</taxon>
        <taxon>Hydrogenothermaceae</taxon>
        <taxon>Persephonella</taxon>
    </lineage>
</organism>
<evidence type="ECO:0000313" key="3">
    <source>
        <dbReference type="Proteomes" id="UP000001366"/>
    </source>
</evidence>
<protein>
    <submittedName>
        <fullName evidence="2">NurA domain superfamily</fullName>
    </submittedName>
</protein>
<proteinExistence type="predicted"/>
<dbReference type="OrthoDB" id="9947at2"/>